<dbReference type="OrthoDB" id="2972306at2759"/>
<dbReference type="HOGENOM" id="CLU_1165894_0_0_1"/>
<organism evidence="1 2">
    <name type="scientific">Galerina marginata (strain CBS 339.88)</name>
    <dbReference type="NCBI Taxonomy" id="685588"/>
    <lineage>
        <taxon>Eukaryota</taxon>
        <taxon>Fungi</taxon>
        <taxon>Dikarya</taxon>
        <taxon>Basidiomycota</taxon>
        <taxon>Agaricomycotina</taxon>
        <taxon>Agaricomycetes</taxon>
        <taxon>Agaricomycetidae</taxon>
        <taxon>Agaricales</taxon>
        <taxon>Agaricineae</taxon>
        <taxon>Strophariaceae</taxon>
        <taxon>Galerina</taxon>
    </lineage>
</organism>
<reference evidence="2" key="1">
    <citation type="journal article" date="2014" name="Proc. Natl. Acad. Sci. U.S.A.">
        <title>Extensive sampling of basidiomycete genomes demonstrates inadequacy of the white-rot/brown-rot paradigm for wood decay fungi.</title>
        <authorList>
            <person name="Riley R."/>
            <person name="Salamov A.A."/>
            <person name="Brown D.W."/>
            <person name="Nagy L.G."/>
            <person name="Floudas D."/>
            <person name="Held B.W."/>
            <person name="Levasseur A."/>
            <person name="Lombard V."/>
            <person name="Morin E."/>
            <person name="Otillar R."/>
            <person name="Lindquist E.A."/>
            <person name="Sun H."/>
            <person name="LaButti K.M."/>
            <person name="Schmutz J."/>
            <person name="Jabbour D."/>
            <person name="Luo H."/>
            <person name="Baker S.E."/>
            <person name="Pisabarro A.G."/>
            <person name="Walton J.D."/>
            <person name="Blanchette R.A."/>
            <person name="Henrissat B."/>
            <person name="Martin F."/>
            <person name="Cullen D."/>
            <person name="Hibbett D.S."/>
            <person name="Grigoriev I.V."/>
        </authorList>
    </citation>
    <scope>NUCLEOTIDE SEQUENCE [LARGE SCALE GENOMIC DNA]</scope>
    <source>
        <strain evidence="2">CBS 339.88</strain>
    </source>
</reference>
<dbReference type="Pfam" id="PF20174">
    <property type="entry name" value="DUF6540"/>
    <property type="match status" value="1"/>
</dbReference>
<dbReference type="Proteomes" id="UP000027222">
    <property type="component" value="Unassembled WGS sequence"/>
</dbReference>
<keyword evidence="2" id="KW-1185">Reference proteome</keyword>
<protein>
    <submittedName>
        <fullName evidence="1">Uncharacterized protein</fullName>
    </submittedName>
</protein>
<dbReference type="AlphaFoldDB" id="A0A067SYH1"/>
<gene>
    <name evidence="1" type="ORF">GALMADRAFT_764225</name>
</gene>
<dbReference type="STRING" id="685588.A0A067SYH1"/>
<evidence type="ECO:0000313" key="2">
    <source>
        <dbReference type="Proteomes" id="UP000027222"/>
    </source>
</evidence>
<name>A0A067SYH1_GALM3</name>
<proteinExistence type="predicted"/>
<accession>A0A067SYH1</accession>
<evidence type="ECO:0000313" key="1">
    <source>
        <dbReference type="EMBL" id="KDR72749.1"/>
    </source>
</evidence>
<sequence>MDKLFFLQISVSTGNADKFCFFPLPSMSLPQASSPAPIWSRRARLARGMKSATPETAAIASATAPQPTTLREICLGYTCYENKRAHWYIYIPSTTDLGLGKVIQVTGNSWIGFGFQVKTNFSIRTKRSENEHCIRLGYVTPDLVVDDYTPDAECAADIRSHPVDKIEEVAYNLGLPIQNPMLLYHHQMIPFGTLPTQISSGARIGSGSWFGLWLMNTITCLQMPLLPSIVQQVSVSKN</sequence>
<dbReference type="InterPro" id="IPR046670">
    <property type="entry name" value="DUF6540"/>
</dbReference>
<dbReference type="EMBL" id="KL142388">
    <property type="protein sequence ID" value="KDR72749.1"/>
    <property type="molecule type" value="Genomic_DNA"/>
</dbReference>